<feature type="transmembrane region" description="Helical" evidence="7">
    <location>
        <begin position="440"/>
        <end position="466"/>
    </location>
</feature>
<proteinExistence type="inferred from homology"/>
<organism evidence="8 9">
    <name type="scientific">Cutibacterium modestum</name>
    <dbReference type="NCBI Taxonomy" id="2559073"/>
    <lineage>
        <taxon>Bacteria</taxon>
        <taxon>Bacillati</taxon>
        <taxon>Actinomycetota</taxon>
        <taxon>Actinomycetes</taxon>
        <taxon>Propionibacteriales</taxon>
        <taxon>Propionibacteriaceae</taxon>
        <taxon>Cutibacterium</taxon>
    </lineage>
</organism>
<feature type="transmembrane region" description="Helical" evidence="7">
    <location>
        <begin position="381"/>
        <end position="402"/>
    </location>
</feature>
<dbReference type="EMBL" id="AP024747">
    <property type="protein sequence ID" value="BCY24539.1"/>
    <property type="molecule type" value="Genomic_DNA"/>
</dbReference>
<comment type="subcellular location">
    <subcellularLocation>
        <location evidence="1">Endomembrane system</location>
        <topology evidence="1">Multi-pass membrane protein</topology>
    </subcellularLocation>
</comment>
<keyword evidence="4 7" id="KW-0812">Transmembrane</keyword>
<evidence type="ECO:0000313" key="8">
    <source>
        <dbReference type="EMBL" id="BCY24539.1"/>
    </source>
</evidence>
<comment type="similarity">
    <text evidence="2">Belongs to the nucleobase:cation symporter-2 (NCS2) (TC 2.A.40) family. Azg-like subfamily.</text>
</comment>
<dbReference type="Pfam" id="PF00860">
    <property type="entry name" value="Xan_ur_permease"/>
    <property type="match status" value="1"/>
</dbReference>
<feature type="transmembrane region" description="Helical" evidence="7">
    <location>
        <begin position="164"/>
        <end position="182"/>
    </location>
</feature>
<evidence type="ECO:0000313" key="9">
    <source>
        <dbReference type="Proteomes" id="UP000825072"/>
    </source>
</evidence>
<keyword evidence="3" id="KW-0813">Transport</keyword>
<reference evidence="8" key="1">
    <citation type="submission" date="2021-06" db="EMBL/GenBank/DDBJ databases">
        <title>Genome sequence of Cutibacterium modestum strain KB17-24694.</title>
        <authorList>
            <person name="Dekio I."/>
            <person name="Asahina A."/>
            <person name="Nishida M."/>
        </authorList>
    </citation>
    <scope>NUCLEOTIDE SEQUENCE</scope>
    <source>
        <strain evidence="8">KB17-24694</strain>
    </source>
</reference>
<dbReference type="InterPro" id="IPR045018">
    <property type="entry name" value="Azg-like"/>
</dbReference>
<dbReference type="PANTHER" id="PTHR43337">
    <property type="entry name" value="XANTHINE/URACIL PERMEASE C887.17-RELATED"/>
    <property type="match status" value="1"/>
</dbReference>
<evidence type="ECO:0000256" key="2">
    <source>
        <dbReference type="ARBA" id="ARBA00005697"/>
    </source>
</evidence>
<keyword evidence="6 7" id="KW-0472">Membrane</keyword>
<evidence type="ECO:0000256" key="1">
    <source>
        <dbReference type="ARBA" id="ARBA00004127"/>
    </source>
</evidence>
<sequence>MPSNTTSVRSDHWFHLTERGSTRSREVRGGIVTFFTMAYILALNPLIIGTAADKNGKLLNGAPKFLDAAGTTLNTAGIDDNKIMVMAVTAFVAGVMTIAMGIWGRFPMGIATGLGINSLLAYVVAPTMRWSQAMGLVVWEGILILVFVLTGVREMIFRAVPNSLRSAISVGVGLFIAFVGFVDSGVIRRGSGTPVTLGVGGSLEGWPILLCLFGFLLLVVLHQRHVKGSMLIAIIGTSLVGVVIETMGTIGAQSDKNPTGWALNVPRLPAASDFRWPDLGLLGHVDLFGGFLADGHFRIGVFLGTLLVVFSLMLADFFDTMGTVVAIGDQAGILDETGNPEHFKGILVVDALAAVAGGLGSASSATGYVESAAGVGEGARTGISSIVTGLGFLLAMFLSPIVSIIPSEAAAPVLVFVGFLMMAQVTHIDWKHVEEGLPAFLGMVLMPFAYSITTGIGAGLIMFCITKAIAGKARSVHPLLWVVALLFVVYFSQSLLMRLFGQL</sequence>
<accession>A0AAD1KNY8</accession>
<keyword evidence="5 7" id="KW-1133">Transmembrane helix</keyword>
<name>A0AAD1KNY8_9ACTN</name>
<feature type="transmembrane region" description="Helical" evidence="7">
    <location>
        <begin position="228"/>
        <end position="250"/>
    </location>
</feature>
<feature type="transmembrane region" description="Helical" evidence="7">
    <location>
        <begin position="110"/>
        <end position="128"/>
    </location>
</feature>
<evidence type="ECO:0000256" key="4">
    <source>
        <dbReference type="ARBA" id="ARBA00022692"/>
    </source>
</evidence>
<feature type="transmembrane region" description="Helical" evidence="7">
    <location>
        <begin position="347"/>
        <end position="369"/>
    </location>
</feature>
<dbReference type="GO" id="GO:0005886">
    <property type="term" value="C:plasma membrane"/>
    <property type="evidence" value="ECO:0007669"/>
    <property type="project" value="TreeGrafter"/>
</dbReference>
<gene>
    <name evidence="8" type="ORF">KB1_05290</name>
</gene>
<dbReference type="InterPro" id="IPR006043">
    <property type="entry name" value="NCS2"/>
</dbReference>
<feature type="transmembrane region" description="Helical" evidence="7">
    <location>
        <begin position="134"/>
        <end position="152"/>
    </location>
</feature>
<feature type="transmembrane region" description="Helical" evidence="7">
    <location>
        <begin position="409"/>
        <end position="428"/>
    </location>
</feature>
<feature type="transmembrane region" description="Helical" evidence="7">
    <location>
        <begin position="297"/>
        <end position="318"/>
    </location>
</feature>
<dbReference type="PANTHER" id="PTHR43337:SF1">
    <property type="entry name" value="XANTHINE_URACIL PERMEASE C887.17-RELATED"/>
    <property type="match status" value="1"/>
</dbReference>
<protein>
    <submittedName>
        <fullName evidence="8">Permease</fullName>
    </submittedName>
</protein>
<evidence type="ECO:0000256" key="7">
    <source>
        <dbReference type="SAM" id="Phobius"/>
    </source>
</evidence>
<dbReference type="AlphaFoldDB" id="A0AAD1KNY8"/>
<evidence type="ECO:0000256" key="5">
    <source>
        <dbReference type="ARBA" id="ARBA00022989"/>
    </source>
</evidence>
<feature type="transmembrane region" description="Helical" evidence="7">
    <location>
        <begin position="202"/>
        <end position="221"/>
    </location>
</feature>
<feature type="transmembrane region" description="Helical" evidence="7">
    <location>
        <begin position="478"/>
        <end position="500"/>
    </location>
</feature>
<feature type="transmembrane region" description="Helical" evidence="7">
    <location>
        <begin position="29"/>
        <end position="48"/>
    </location>
</feature>
<evidence type="ECO:0000256" key="3">
    <source>
        <dbReference type="ARBA" id="ARBA00022448"/>
    </source>
</evidence>
<dbReference type="GO" id="GO:0012505">
    <property type="term" value="C:endomembrane system"/>
    <property type="evidence" value="ECO:0007669"/>
    <property type="project" value="UniProtKB-SubCell"/>
</dbReference>
<dbReference type="Proteomes" id="UP000825072">
    <property type="component" value="Chromosome 1"/>
</dbReference>
<feature type="transmembrane region" description="Helical" evidence="7">
    <location>
        <begin position="83"/>
        <end position="103"/>
    </location>
</feature>
<evidence type="ECO:0000256" key="6">
    <source>
        <dbReference type="ARBA" id="ARBA00023136"/>
    </source>
</evidence>
<dbReference type="GO" id="GO:0005345">
    <property type="term" value="F:purine nucleobase transmembrane transporter activity"/>
    <property type="evidence" value="ECO:0007669"/>
    <property type="project" value="TreeGrafter"/>
</dbReference>